<dbReference type="GO" id="GO:0000287">
    <property type="term" value="F:magnesium ion binding"/>
    <property type="evidence" value="ECO:0007669"/>
    <property type="project" value="TreeGrafter"/>
</dbReference>
<feature type="compositionally biased region" description="Basic and acidic residues" evidence="1">
    <location>
        <begin position="196"/>
        <end position="205"/>
    </location>
</feature>
<evidence type="ECO:0000256" key="1">
    <source>
        <dbReference type="SAM" id="MobiDB-lite"/>
    </source>
</evidence>
<feature type="region of interest" description="Disordered" evidence="1">
    <location>
        <begin position="110"/>
        <end position="218"/>
    </location>
</feature>
<dbReference type="AlphaFoldDB" id="A0AAJ7WZU9"/>
<feature type="compositionally biased region" description="Basic and acidic residues" evidence="1">
    <location>
        <begin position="170"/>
        <end position="189"/>
    </location>
</feature>
<organism evidence="2 3">
    <name type="scientific">Petromyzon marinus</name>
    <name type="common">Sea lamprey</name>
    <dbReference type="NCBI Taxonomy" id="7757"/>
    <lineage>
        <taxon>Eukaryota</taxon>
        <taxon>Metazoa</taxon>
        <taxon>Chordata</taxon>
        <taxon>Craniata</taxon>
        <taxon>Vertebrata</taxon>
        <taxon>Cyclostomata</taxon>
        <taxon>Hyperoartia</taxon>
        <taxon>Petromyzontiformes</taxon>
        <taxon>Petromyzontidae</taxon>
        <taxon>Petromyzon</taxon>
    </lineage>
</organism>
<protein>
    <submittedName>
        <fullName evidence="3">Uncharacterized protein LOC116944950</fullName>
    </submittedName>
</protein>
<reference evidence="3" key="1">
    <citation type="submission" date="2025-08" db="UniProtKB">
        <authorList>
            <consortium name="RefSeq"/>
        </authorList>
    </citation>
    <scope>IDENTIFICATION</scope>
    <source>
        <tissue evidence="3">Sperm</tissue>
    </source>
</reference>
<gene>
    <name evidence="3" type="primary">LOC116944950</name>
</gene>
<evidence type="ECO:0000313" key="3">
    <source>
        <dbReference type="RefSeq" id="XP_032814823.1"/>
    </source>
</evidence>
<dbReference type="SUPFAM" id="SSF55154">
    <property type="entry name" value="CYTH-like phosphatases"/>
    <property type="match status" value="1"/>
</dbReference>
<dbReference type="InterPro" id="IPR039582">
    <property type="entry name" value="THTPA"/>
</dbReference>
<dbReference type="RefSeq" id="XP_032814823.1">
    <property type="nucleotide sequence ID" value="XM_032958932.1"/>
</dbReference>
<proteinExistence type="predicted"/>
<dbReference type="GO" id="GO:0042357">
    <property type="term" value="P:thiamine diphosphate metabolic process"/>
    <property type="evidence" value="ECO:0007669"/>
    <property type="project" value="TreeGrafter"/>
</dbReference>
<sequence>MAQATASPEQMLQIDQVYLLGARSEERLKEAGAWCIKEELVTQQYFDTADYSLSLHATWLSCRNGEWKLLVGSQNIADLEDEFIQSQGKASEMEVAADDEAQDLAHEAEDANKPLINPHRKHDHNTYDRESDGKNQSGGTDNAFINTAMPDAKEEEQGMPRVDSPVSNSDDDKATYKRGDDGRATERGNSEGNNARAEDHGDPRSRHGSRTSGHAPDSAYSYAEIKGEGDIVRHLRSVIGVDPPDGEGNIAGLEAFLRRANVLAFSSSQRSERRVWRVSDAYTVAVEEDELLGLKTARVSLTVPLSDITSGFERLDRLAMELGCERWETT</sequence>
<feature type="compositionally biased region" description="Polar residues" evidence="1">
    <location>
        <begin position="134"/>
        <end position="145"/>
    </location>
</feature>
<dbReference type="GO" id="GO:0050333">
    <property type="term" value="F:thiamine triphosphate phosphatase activity"/>
    <property type="evidence" value="ECO:0007669"/>
    <property type="project" value="InterPro"/>
</dbReference>
<dbReference type="PANTHER" id="PTHR14586">
    <property type="entry name" value="THIAMINE-TRIPHOSPHATASE"/>
    <property type="match status" value="1"/>
</dbReference>
<accession>A0AAJ7WZU9</accession>
<dbReference type="PANTHER" id="PTHR14586:SF1">
    <property type="entry name" value="THIAMINE-TRIPHOSPHATASE"/>
    <property type="match status" value="1"/>
</dbReference>
<dbReference type="Proteomes" id="UP001318040">
    <property type="component" value="Chromosome 22"/>
</dbReference>
<feature type="compositionally biased region" description="Basic and acidic residues" evidence="1">
    <location>
        <begin position="124"/>
        <end position="133"/>
    </location>
</feature>
<evidence type="ECO:0000313" key="2">
    <source>
        <dbReference type="Proteomes" id="UP001318040"/>
    </source>
</evidence>
<dbReference type="KEGG" id="pmrn:116944950"/>
<dbReference type="Gene3D" id="2.40.320.10">
    <property type="entry name" value="Hypothetical Protein Pfu-838710-001"/>
    <property type="match status" value="1"/>
</dbReference>
<dbReference type="InterPro" id="IPR033469">
    <property type="entry name" value="CYTH-like_dom_sf"/>
</dbReference>
<keyword evidence="2" id="KW-1185">Reference proteome</keyword>
<name>A0AAJ7WZU9_PETMA</name>